<name>U4TVB6_DENPD</name>
<evidence type="ECO:0000256" key="1">
    <source>
        <dbReference type="SAM" id="Coils"/>
    </source>
</evidence>
<evidence type="ECO:0000313" key="2">
    <source>
        <dbReference type="EMBL" id="ERL85514.1"/>
    </source>
</evidence>
<dbReference type="EMBL" id="KB631708">
    <property type="protein sequence ID" value="ERL85514.1"/>
    <property type="molecule type" value="Genomic_DNA"/>
</dbReference>
<dbReference type="OrthoDB" id="6747003at2759"/>
<protein>
    <submittedName>
        <fullName evidence="2">Uncharacterized protein</fullName>
    </submittedName>
</protein>
<dbReference type="Proteomes" id="UP000030742">
    <property type="component" value="Unassembled WGS sequence"/>
</dbReference>
<accession>U4TVB6</accession>
<gene>
    <name evidence="2" type="ORF">D910_02933</name>
</gene>
<dbReference type="AlphaFoldDB" id="U4TVB6"/>
<organism evidence="2 3">
    <name type="scientific">Dendroctonus ponderosae</name>
    <name type="common">Mountain pine beetle</name>
    <dbReference type="NCBI Taxonomy" id="77166"/>
    <lineage>
        <taxon>Eukaryota</taxon>
        <taxon>Metazoa</taxon>
        <taxon>Ecdysozoa</taxon>
        <taxon>Arthropoda</taxon>
        <taxon>Hexapoda</taxon>
        <taxon>Insecta</taxon>
        <taxon>Pterygota</taxon>
        <taxon>Neoptera</taxon>
        <taxon>Endopterygota</taxon>
        <taxon>Coleoptera</taxon>
        <taxon>Polyphaga</taxon>
        <taxon>Cucujiformia</taxon>
        <taxon>Curculionidae</taxon>
        <taxon>Scolytinae</taxon>
        <taxon>Dendroctonus</taxon>
    </lineage>
</organism>
<proteinExistence type="predicted"/>
<dbReference type="SUPFAM" id="SSF90257">
    <property type="entry name" value="Myosin rod fragments"/>
    <property type="match status" value="1"/>
</dbReference>
<keyword evidence="1" id="KW-0175">Coiled coil</keyword>
<sequence length="111" mass="12925">MSVNNEFRKQFDMNTSMSSELQSLKDEKLKISMKVDDLKSQLNDYIQSCEVLKDMNSELTQKVEDMSVELKEEKRHNWLRNTKHFALLSLSALKKIAQVVIPVYLDGPGRF</sequence>
<feature type="coiled-coil region" evidence="1">
    <location>
        <begin position="21"/>
        <end position="76"/>
    </location>
</feature>
<evidence type="ECO:0000313" key="3">
    <source>
        <dbReference type="Proteomes" id="UP000030742"/>
    </source>
</evidence>
<reference evidence="2 3" key="1">
    <citation type="journal article" date="2013" name="Genome Biol.">
        <title>Draft genome of the mountain pine beetle, Dendroctonus ponderosae Hopkins, a major forest pest.</title>
        <authorList>
            <person name="Keeling C.I."/>
            <person name="Yuen M.M."/>
            <person name="Liao N.Y."/>
            <person name="Docking T.R."/>
            <person name="Chan S.K."/>
            <person name="Taylor G.A."/>
            <person name="Palmquist D.L."/>
            <person name="Jackman S.D."/>
            <person name="Nguyen A."/>
            <person name="Li M."/>
            <person name="Henderson H."/>
            <person name="Janes J.K."/>
            <person name="Zhao Y."/>
            <person name="Pandoh P."/>
            <person name="Moore R."/>
            <person name="Sperling F.A."/>
            <person name="Huber D.P."/>
            <person name="Birol I."/>
            <person name="Jones S.J."/>
            <person name="Bohlmann J."/>
        </authorList>
    </citation>
    <scope>NUCLEOTIDE SEQUENCE</scope>
</reference>